<name>A0ABT1YEP4_9BACL</name>
<keyword evidence="2" id="KW-1185">Reference proteome</keyword>
<dbReference type="EMBL" id="JANQBD010000003">
    <property type="protein sequence ID" value="MCR8630884.1"/>
    <property type="molecule type" value="Genomic_DNA"/>
</dbReference>
<gene>
    <name evidence="1" type="ORF">NV381_06675</name>
</gene>
<evidence type="ECO:0000313" key="1">
    <source>
        <dbReference type="EMBL" id="MCR8630884.1"/>
    </source>
</evidence>
<reference evidence="1 2" key="1">
    <citation type="submission" date="2022-08" db="EMBL/GenBank/DDBJ databases">
        <title>Paenibacillus endoradicis sp. nov., Paenibacillus radicibacter sp. nov and Paenibacillus pararadicis sp. nov., three cold-adapted plant growth-promoting bacteria isolated from root of Larix gmelinii in Great Khingan.</title>
        <authorList>
            <person name="Xue H."/>
        </authorList>
    </citation>
    <scope>NUCLEOTIDE SEQUENCE [LARGE SCALE GENOMIC DNA]</scope>
    <source>
        <strain evidence="1 2">N5-1-1-5</strain>
    </source>
</reference>
<evidence type="ECO:0000313" key="2">
    <source>
        <dbReference type="Proteomes" id="UP001300012"/>
    </source>
</evidence>
<sequence>MRKYVVLEKPVDSVKKVMIYESNEGVVVFLYNTDEDKSCSADQWYEGIQDASDYCIEQFNINEKDWILIDDPNDGCQHDLIKCE</sequence>
<protein>
    <submittedName>
        <fullName evidence="1">Uncharacterized protein</fullName>
    </submittedName>
</protein>
<accession>A0ABT1YEP4</accession>
<dbReference type="Proteomes" id="UP001300012">
    <property type="component" value="Unassembled WGS sequence"/>
</dbReference>
<dbReference type="RefSeq" id="WP_258212481.1">
    <property type="nucleotide sequence ID" value="NZ_JANQBD010000003.1"/>
</dbReference>
<comment type="caution">
    <text evidence="1">The sequence shown here is derived from an EMBL/GenBank/DDBJ whole genome shotgun (WGS) entry which is preliminary data.</text>
</comment>
<proteinExistence type="predicted"/>
<organism evidence="1 2">
    <name type="scientific">Paenibacillus radicis</name>
    <name type="common">ex Xue et al. 2023</name>
    <dbReference type="NCBI Taxonomy" id="2972489"/>
    <lineage>
        <taxon>Bacteria</taxon>
        <taxon>Bacillati</taxon>
        <taxon>Bacillota</taxon>
        <taxon>Bacilli</taxon>
        <taxon>Bacillales</taxon>
        <taxon>Paenibacillaceae</taxon>
        <taxon>Paenibacillus</taxon>
    </lineage>
</organism>